<gene>
    <name evidence="2" type="ORF">PAC_01439</name>
</gene>
<feature type="domain" description="DUF5672" evidence="1">
    <location>
        <begin position="126"/>
        <end position="258"/>
    </location>
</feature>
<evidence type="ECO:0000313" key="3">
    <source>
        <dbReference type="Proteomes" id="UP000184330"/>
    </source>
</evidence>
<keyword evidence="3" id="KW-1185">Reference proteome</keyword>
<proteinExistence type="predicted"/>
<evidence type="ECO:0000259" key="1">
    <source>
        <dbReference type="Pfam" id="PF18922"/>
    </source>
</evidence>
<sequence>MSPGLAGKKWFYPGLWLLIVIVFLGTELRRHSNIGASITSDSTHDTLDNITSSVADKIKAVPDYYDMLTGANEDAAKKNNTLKTADITTSIKAAIIIETRRSAAVIPLLLHFCSVLGPDWPVVVYTSAENFGSFTTSEALLRYQAGDSVLCSNSARSVEDFFEWDLIGAPISPQWGAGYNGGLSLRRRSTMLRVLQEYDWSKNPHPRPEDQWYFFRFNDLMNKDVEETGDSKIKLPSMEIARTFAVETIDYPSPLGLHQPTRWFPADRRMTSLDEWCPEYKLARTDRINE</sequence>
<dbReference type="Proteomes" id="UP000184330">
    <property type="component" value="Unassembled WGS sequence"/>
</dbReference>
<protein>
    <recommendedName>
        <fullName evidence="1">DUF5672 domain-containing protein</fullName>
    </recommendedName>
</protein>
<evidence type="ECO:0000313" key="2">
    <source>
        <dbReference type="EMBL" id="CZR51562.1"/>
    </source>
</evidence>
<accession>A0A1L7WFL7</accession>
<dbReference type="AlphaFoldDB" id="A0A1L7WFL7"/>
<reference evidence="2 3" key="1">
    <citation type="submission" date="2016-03" db="EMBL/GenBank/DDBJ databases">
        <authorList>
            <person name="Ploux O."/>
        </authorList>
    </citation>
    <scope>NUCLEOTIDE SEQUENCE [LARGE SCALE GENOMIC DNA]</scope>
    <source>
        <strain evidence="2 3">UAMH 11012</strain>
    </source>
</reference>
<name>A0A1L7WFL7_9HELO</name>
<dbReference type="Pfam" id="PF18922">
    <property type="entry name" value="DUF5672"/>
    <property type="match status" value="1"/>
</dbReference>
<dbReference type="OrthoDB" id="10025998at2759"/>
<dbReference type="InterPro" id="IPR043729">
    <property type="entry name" value="DUF5672"/>
</dbReference>
<dbReference type="EMBL" id="FJOG01000002">
    <property type="protein sequence ID" value="CZR51562.1"/>
    <property type="molecule type" value="Genomic_DNA"/>
</dbReference>
<organism evidence="2 3">
    <name type="scientific">Phialocephala subalpina</name>
    <dbReference type="NCBI Taxonomy" id="576137"/>
    <lineage>
        <taxon>Eukaryota</taxon>
        <taxon>Fungi</taxon>
        <taxon>Dikarya</taxon>
        <taxon>Ascomycota</taxon>
        <taxon>Pezizomycotina</taxon>
        <taxon>Leotiomycetes</taxon>
        <taxon>Helotiales</taxon>
        <taxon>Mollisiaceae</taxon>
        <taxon>Phialocephala</taxon>
        <taxon>Phialocephala fortinii species complex</taxon>
    </lineage>
</organism>
<dbReference type="STRING" id="576137.A0A1L7WFL7"/>